<dbReference type="EMBL" id="SPOI01000159">
    <property type="protein sequence ID" value="TIB34613.1"/>
    <property type="molecule type" value="Genomic_DNA"/>
</dbReference>
<gene>
    <name evidence="2" type="ORF">E3P86_02790</name>
</gene>
<proteinExistence type="predicted"/>
<organism evidence="2 3">
    <name type="scientific">Wallemia ichthyophaga</name>
    <dbReference type="NCBI Taxonomy" id="245174"/>
    <lineage>
        <taxon>Eukaryota</taxon>
        <taxon>Fungi</taxon>
        <taxon>Dikarya</taxon>
        <taxon>Basidiomycota</taxon>
        <taxon>Wallemiomycotina</taxon>
        <taxon>Wallemiomycetes</taxon>
        <taxon>Wallemiales</taxon>
        <taxon>Wallemiaceae</taxon>
        <taxon>Wallemia</taxon>
    </lineage>
</organism>
<evidence type="ECO:0000313" key="3">
    <source>
        <dbReference type="Proteomes" id="UP000310689"/>
    </source>
</evidence>
<feature type="compositionally biased region" description="Acidic residues" evidence="1">
    <location>
        <begin position="86"/>
        <end position="98"/>
    </location>
</feature>
<feature type="compositionally biased region" description="Basic and acidic residues" evidence="1">
    <location>
        <begin position="270"/>
        <end position="286"/>
    </location>
</feature>
<comment type="caution">
    <text evidence="2">The sequence shown here is derived from an EMBL/GenBank/DDBJ whole genome shotgun (WGS) entry which is preliminary data.</text>
</comment>
<feature type="compositionally biased region" description="Polar residues" evidence="1">
    <location>
        <begin position="28"/>
        <end position="38"/>
    </location>
</feature>
<dbReference type="AlphaFoldDB" id="A0A4T0IXH6"/>
<name>A0A4T0IXH6_WALIC</name>
<evidence type="ECO:0000256" key="1">
    <source>
        <dbReference type="SAM" id="MobiDB-lite"/>
    </source>
</evidence>
<feature type="region of interest" description="Disordered" evidence="1">
    <location>
        <begin position="67"/>
        <end position="108"/>
    </location>
</feature>
<reference evidence="2 3" key="1">
    <citation type="submission" date="2019-03" db="EMBL/GenBank/DDBJ databases">
        <title>Sequencing 23 genomes of Wallemia ichthyophaga.</title>
        <authorList>
            <person name="Gostincar C."/>
        </authorList>
    </citation>
    <scope>NUCLEOTIDE SEQUENCE [LARGE SCALE GENOMIC DNA]</scope>
    <source>
        <strain evidence="2 3">EXF-6200</strain>
    </source>
</reference>
<accession>A0A4T0IXH6</accession>
<feature type="compositionally biased region" description="Low complexity" evidence="1">
    <location>
        <begin position="168"/>
        <end position="199"/>
    </location>
</feature>
<protein>
    <submittedName>
        <fullName evidence="2">Uncharacterized protein</fullName>
    </submittedName>
</protein>
<feature type="region of interest" description="Disordered" evidence="1">
    <location>
        <begin position="1"/>
        <end position="38"/>
    </location>
</feature>
<evidence type="ECO:0000313" key="2">
    <source>
        <dbReference type="EMBL" id="TIB34613.1"/>
    </source>
</evidence>
<feature type="region of interest" description="Disordered" evidence="1">
    <location>
        <begin position="247"/>
        <end position="376"/>
    </location>
</feature>
<feature type="region of interest" description="Disordered" evidence="1">
    <location>
        <begin position="115"/>
        <end position="134"/>
    </location>
</feature>
<feature type="compositionally biased region" description="Polar residues" evidence="1">
    <location>
        <begin position="330"/>
        <end position="339"/>
    </location>
</feature>
<sequence length="396" mass="40967">MLSGMPVVGTAVEGLLGDEEESESASSMPTNPLQQVSQLGSRDVYRFWEANGDTYLADVHRVDKESAFDATNRDGHHHKETRQSEGEDAESGAEEALDGESLTGLDDGLDALKKRQGEDAETSAEDALDGESLTGLDDGLDALKKRQLDGVTDMAKDLPIVGGLLDNSSGDSTTDTPSAAAAAAAAASSSDTSSPLDALPLKKRQLDSVKDMAEGLPVVGGMLNGTSANESDSSSPLSALPLKARQLIPSPPDLSGVLEGGSPSSNPDAKGLDKLRRLLEEEKPDPVADVFDGLQGTVKEVSDTLPGNGGTAETFFERRADDSSDSSNSIQNILKSLQSAEEMESTATATATSAPTSTPSSSSSSTPSSTPNILDDLTNTAALKNGLSSAIDMIPE</sequence>
<feature type="compositionally biased region" description="Low complexity" evidence="1">
    <location>
        <begin position="345"/>
        <end position="371"/>
    </location>
</feature>
<feature type="compositionally biased region" description="Acidic residues" evidence="1">
    <location>
        <begin position="119"/>
        <end position="129"/>
    </location>
</feature>
<feature type="region of interest" description="Disordered" evidence="1">
    <location>
        <begin position="167"/>
        <end position="199"/>
    </location>
</feature>
<dbReference type="Proteomes" id="UP000310689">
    <property type="component" value="Unassembled WGS sequence"/>
</dbReference>